<evidence type="ECO:0000256" key="4">
    <source>
        <dbReference type="ARBA" id="ARBA00022475"/>
    </source>
</evidence>
<dbReference type="Gene3D" id="3.30.565.10">
    <property type="entry name" value="Histidine kinase-like ATPase, C-terminal domain"/>
    <property type="match status" value="1"/>
</dbReference>
<evidence type="ECO:0000256" key="11">
    <source>
        <dbReference type="ARBA" id="ARBA00023136"/>
    </source>
</evidence>
<keyword evidence="17" id="KW-1185">Reference proteome</keyword>
<dbReference type="EC" id="2.7.13.3" evidence="3"/>
<keyword evidence="12" id="KW-0175">Coiled coil</keyword>
<dbReference type="InterPro" id="IPR005467">
    <property type="entry name" value="His_kinase_dom"/>
</dbReference>
<feature type="coiled-coil region" evidence="12">
    <location>
        <begin position="326"/>
        <end position="353"/>
    </location>
</feature>
<comment type="caution">
    <text evidence="16">The sequence shown here is derived from an EMBL/GenBank/DDBJ whole genome shotgun (WGS) entry which is preliminary data.</text>
</comment>
<dbReference type="Proteomes" id="UP000252415">
    <property type="component" value="Unassembled WGS sequence"/>
</dbReference>
<dbReference type="PROSITE" id="PS50885">
    <property type="entry name" value="HAMP"/>
    <property type="match status" value="1"/>
</dbReference>
<dbReference type="Gene3D" id="6.10.340.10">
    <property type="match status" value="1"/>
</dbReference>
<evidence type="ECO:0000256" key="8">
    <source>
        <dbReference type="ARBA" id="ARBA00022777"/>
    </source>
</evidence>
<protein>
    <recommendedName>
        <fullName evidence="3">histidine kinase</fullName>
        <ecNumber evidence="3">2.7.13.3</ecNumber>
    </recommendedName>
</protein>
<evidence type="ECO:0000313" key="16">
    <source>
        <dbReference type="EMBL" id="RCW49663.1"/>
    </source>
</evidence>
<evidence type="ECO:0000256" key="2">
    <source>
        <dbReference type="ARBA" id="ARBA00004651"/>
    </source>
</evidence>
<evidence type="ECO:0000256" key="12">
    <source>
        <dbReference type="SAM" id="Coils"/>
    </source>
</evidence>
<dbReference type="InterPro" id="IPR003594">
    <property type="entry name" value="HATPase_dom"/>
</dbReference>
<evidence type="ECO:0000256" key="10">
    <source>
        <dbReference type="ARBA" id="ARBA00023012"/>
    </source>
</evidence>
<dbReference type="AlphaFoldDB" id="A0A368W4A8"/>
<dbReference type="PANTHER" id="PTHR34220">
    <property type="entry name" value="SENSOR HISTIDINE KINASE YPDA"/>
    <property type="match status" value="1"/>
</dbReference>
<keyword evidence="10" id="KW-0902">Two-component regulatory system</keyword>
<dbReference type="InterPro" id="IPR050640">
    <property type="entry name" value="Bact_2-comp_sensor_kinase"/>
</dbReference>
<feature type="transmembrane region" description="Helical" evidence="13">
    <location>
        <begin position="14"/>
        <end position="36"/>
    </location>
</feature>
<evidence type="ECO:0000256" key="7">
    <source>
        <dbReference type="ARBA" id="ARBA00022741"/>
    </source>
</evidence>
<evidence type="ECO:0000256" key="6">
    <source>
        <dbReference type="ARBA" id="ARBA00022679"/>
    </source>
</evidence>
<evidence type="ECO:0000256" key="9">
    <source>
        <dbReference type="ARBA" id="ARBA00022840"/>
    </source>
</evidence>
<name>A0A368W4A8_9BACL</name>
<dbReference type="Pfam" id="PF02518">
    <property type="entry name" value="HATPase_c"/>
    <property type="match status" value="1"/>
</dbReference>
<keyword evidence="9" id="KW-0067">ATP-binding</keyword>
<dbReference type="GO" id="GO:0000155">
    <property type="term" value="F:phosphorelay sensor kinase activity"/>
    <property type="evidence" value="ECO:0007669"/>
    <property type="project" value="InterPro"/>
</dbReference>
<comment type="catalytic activity">
    <reaction evidence="1">
        <text>ATP + protein L-histidine = ADP + protein N-phospho-L-histidine.</text>
        <dbReference type="EC" id="2.7.13.3"/>
    </reaction>
</comment>
<reference evidence="16 17" key="1">
    <citation type="submission" date="2018-07" db="EMBL/GenBank/DDBJ databases">
        <title>Genomic Encyclopedia of Type Strains, Phase III (KMG-III): the genomes of soil and plant-associated and newly described type strains.</title>
        <authorList>
            <person name="Whitman W."/>
        </authorList>
    </citation>
    <scope>NUCLEOTIDE SEQUENCE [LARGE SCALE GENOMIC DNA]</scope>
    <source>
        <strain evidence="16 17">CECT 7506</strain>
    </source>
</reference>
<keyword evidence="6" id="KW-0808">Transferase</keyword>
<dbReference type="InterPro" id="IPR003660">
    <property type="entry name" value="HAMP_dom"/>
</dbReference>
<keyword evidence="13" id="KW-1133">Transmembrane helix</keyword>
<organism evidence="16 17">
    <name type="scientific">Paenibacillus prosopidis</name>
    <dbReference type="NCBI Taxonomy" id="630520"/>
    <lineage>
        <taxon>Bacteria</taxon>
        <taxon>Bacillati</taxon>
        <taxon>Bacillota</taxon>
        <taxon>Bacilli</taxon>
        <taxon>Bacillales</taxon>
        <taxon>Paenibacillaceae</taxon>
        <taxon>Paenibacillus</taxon>
    </lineage>
</organism>
<evidence type="ECO:0000259" key="14">
    <source>
        <dbReference type="PROSITE" id="PS50109"/>
    </source>
</evidence>
<dbReference type="SUPFAM" id="SSF158472">
    <property type="entry name" value="HAMP domain-like"/>
    <property type="match status" value="1"/>
</dbReference>
<keyword evidence="13" id="KW-0812">Transmembrane</keyword>
<proteinExistence type="predicted"/>
<dbReference type="Pfam" id="PF06580">
    <property type="entry name" value="His_kinase"/>
    <property type="match status" value="1"/>
</dbReference>
<dbReference type="RefSeq" id="WP_114379556.1">
    <property type="nucleotide sequence ID" value="NZ_QPJD01000004.1"/>
</dbReference>
<sequence length="582" mass="66583">MMGHFRNLSLTRQILYLILMMLIILLISFVISNMVAKRIVESKVTDSAGKILLQVQDKTESFYADMERISVSMLYSPTVQTYLDLDNYLSRILMNHEVISVFSNTTTLKENIRGIQLYNRAGTMVASLGLGTGESVKLPDPKIEYSGLLKDPDTGELIPYYSISVPIYNLKNTPTRDYKGTSVFVMDVGNFSNILQNAKITANSRLLLLDQNKKMLASVGNTPNIDTFRLEEWKNDNRYIVQTSTLSETGWELISIIPKNELLQELNIVQRLNVATYAVMFCILGLFLILFFTRILRPVKALMDFMKSYPKTGRESRFPVVYHNEIGVLAANLNKMLDEIDSLSKEIQLTQKQKYEIEITKNQMEISAFRNQINPHFLYNTLECISAMSIFYKAQDIGEISASLSNMFRYSVKGGDFSTIQDEISHIKEYAKIIEYRFMGKIRVVVDADERLLKQKTIKMLLQPMVENAVFHGLEMKIDSGIVRVEVKMTEQNQVQYIVQDNGNGMEEAQLKELVARLRQFESQGWTAREATKGIGLPNIYRRIKLLYGNKAEMSFYSKRGTGTTVTITFPVQDHVEQLEVE</sequence>
<dbReference type="EMBL" id="QPJD01000004">
    <property type="protein sequence ID" value="RCW49663.1"/>
    <property type="molecule type" value="Genomic_DNA"/>
</dbReference>
<evidence type="ECO:0000313" key="17">
    <source>
        <dbReference type="Proteomes" id="UP000252415"/>
    </source>
</evidence>
<dbReference type="GO" id="GO:0005886">
    <property type="term" value="C:plasma membrane"/>
    <property type="evidence" value="ECO:0007669"/>
    <property type="project" value="UniProtKB-SubCell"/>
</dbReference>
<keyword evidence="8 16" id="KW-0418">Kinase</keyword>
<feature type="domain" description="HAMP" evidence="15">
    <location>
        <begin position="293"/>
        <end position="345"/>
    </location>
</feature>
<comment type="subcellular location">
    <subcellularLocation>
        <location evidence="2">Cell membrane</location>
        <topology evidence="2">Multi-pass membrane protein</topology>
    </subcellularLocation>
</comment>
<feature type="domain" description="Histidine kinase" evidence="14">
    <location>
        <begin position="458"/>
        <end position="574"/>
    </location>
</feature>
<evidence type="ECO:0000256" key="13">
    <source>
        <dbReference type="SAM" id="Phobius"/>
    </source>
</evidence>
<evidence type="ECO:0000256" key="1">
    <source>
        <dbReference type="ARBA" id="ARBA00000085"/>
    </source>
</evidence>
<gene>
    <name evidence="16" type="ORF">DFP97_104321</name>
</gene>
<keyword evidence="7" id="KW-0547">Nucleotide-binding</keyword>
<keyword evidence="5" id="KW-0597">Phosphoprotein</keyword>
<dbReference type="OrthoDB" id="9809348at2"/>
<evidence type="ECO:0000259" key="15">
    <source>
        <dbReference type="PROSITE" id="PS50885"/>
    </source>
</evidence>
<dbReference type="PANTHER" id="PTHR34220:SF7">
    <property type="entry name" value="SENSOR HISTIDINE KINASE YPDA"/>
    <property type="match status" value="1"/>
</dbReference>
<dbReference type="SUPFAM" id="SSF55874">
    <property type="entry name" value="ATPase domain of HSP90 chaperone/DNA topoisomerase II/histidine kinase"/>
    <property type="match status" value="1"/>
</dbReference>
<dbReference type="PROSITE" id="PS50109">
    <property type="entry name" value="HIS_KIN"/>
    <property type="match status" value="1"/>
</dbReference>
<dbReference type="InterPro" id="IPR036890">
    <property type="entry name" value="HATPase_C_sf"/>
</dbReference>
<feature type="transmembrane region" description="Helical" evidence="13">
    <location>
        <begin position="274"/>
        <end position="296"/>
    </location>
</feature>
<dbReference type="GO" id="GO:0005524">
    <property type="term" value="F:ATP binding"/>
    <property type="evidence" value="ECO:0007669"/>
    <property type="project" value="UniProtKB-KW"/>
</dbReference>
<keyword evidence="11 13" id="KW-0472">Membrane</keyword>
<evidence type="ECO:0000256" key="3">
    <source>
        <dbReference type="ARBA" id="ARBA00012438"/>
    </source>
</evidence>
<accession>A0A368W4A8</accession>
<dbReference type="InterPro" id="IPR010559">
    <property type="entry name" value="Sig_transdc_His_kin_internal"/>
</dbReference>
<evidence type="ECO:0000256" key="5">
    <source>
        <dbReference type="ARBA" id="ARBA00022553"/>
    </source>
</evidence>
<keyword evidence="4" id="KW-1003">Cell membrane</keyword>